<dbReference type="Proteomes" id="UP001054945">
    <property type="component" value="Unassembled WGS sequence"/>
</dbReference>
<organism evidence="1 2">
    <name type="scientific">Caerostris extrusa</name>
    <name type="common">Bark spider</name>
    <name type="synonym">Caerostris bankana</name>
    <dbReference type="NCBI Taxonomy" id="172846"/>
    <lineage>
        <taxon>Eukaryota</taxon>
        <taxon>Metazoa</taxon>
        <taxon>Ecdysozoa</taxon>
        <taxon>Arthropoda</taxon>
        <taxon>Chelicerata</taxon>
        <taxon>Arachnida</taxon>
        <taxon>Araneae</taxon>
        <taxon>Araneomorphae</taxon>
        <taxon>Entelegynae</taxon>
        <taxon>Araneoidea</taxon>
        <taxon>Araneidae</taxon>
        <taxon>Caerostris</taxon>
    </lineage>
</organism>
<name>A0AAV4UUR3_CAEEX</name>
<evidence type="ECO:0000313" key="2">
    <source>
        <dbReference type="Proteomes" id="UP001054945"/>
    </source>
</evidence>
<accession>A0AAV4UUR3</accession>
<reference evidence="1 2" key="1">
    <citation type="submission" date="2021-06" db="EMBL/GenBank/DDBJ databases">
        <title>Caerostris extrusa draft genome.</title>
        <authorList>
            <person name="Kono N."/>
            <person name="Arakawa K."/>
        </authorList>
    </citation>
    <scope>NUCLEOTIDE SEQUENCE [LARGE SCALE GENOMIC DNA]</scope>
</reference>
<dbReference type="EMBL" id="BPLR01013471">
    <property type="protein sequence ID" value="GIY61469.1"/>
    <property type="molecule type" value="Genomic_DNA"/>
</dbReference>
<dbReference type="AlphaFoldDB" id="A0AAV4UUR3"/>
<protein>
    <submittedName>
        <fullName evidence="1">Uncharacterized protein</fullName>
    </submittedName>
</protein>
<comment type="caution">
    <text evidence="1">The sequence shown here is derived from an EMBL/GenBank/DDBJ whole genome shotgun (WGS) entry which is preliminary data.</text>
</comment>
<keyword evidence="2" id="KW-1185">Reference proteome</keyword>
<proteinExistence type="predicted"/>
<gene>
    <name evidence="1" type="ORF">CEXT_515901</name>
</gene>
<sequence length="391" mass="44718">MFKIQVQPDLKLWVYRKMKEPYYTQLTNACIIGRLCGIDSFSTKILFFHKKVHPRPGKQPHYSKYQSSKNYQITVNAFRGKIWGPNINPHMSYKTNIDQPRQVTACRRIVVIIVVTVDKYFLAAERDAIVHEKLIISMGRLSGFIKTVTLAPKLNSADQGICNDIKLNPHHHKQHWPPTGKEISEKENLRPELSGKGSLLMFFIGREQIRFFLSLSRPEPHFVDKKIFRVHKHLCYFGVEWDSEVFGSPLISVVTGFSHGELQRLPEDHRSKGVQSISLLKAGYFTWLLPAELDSLVAAHGLLTLETRAGRLLSWLGRRQQVEPFGTEVAMQMELFPLENILWGLSTTSADFAIQAIPSRCWFAIWCLLKGVWRQLLLTALGAQCDLPEPG</sequence>
<evidence type="ECO:0000313" key="1">
    <source>
        <dbReference type="EMBL" id="GIY61469.1"/>
    </source>
</evidence>